<dbReference type="EMBL" id="PXYT01000001">
    <property type="protein sequence ID" value="PSR31691.1"/>
    <property type="molecule type" value="Genomic_DNA"/>
</dbReference>
<sequence>MFCLLKKFRRCISTVPFAVSVSCFDAGPPAQIMGFNGIARIKAALGNHWCLIQSYRTQGSVGTVGNRELRAYRHTKGVAHPESTERRLHEPKPLSFVPRQPNAKSFSYSPYSGIHWG</sequence>
<feature type="compositionally biased region" description="Basic and acidic residues" evidence="1">
    <location>
        <begin position="82"/>
        <end position="92"/>
    </location>
</feature>
<dbReference type="AlphaFoldDB" id="A0A2T2XB05"/>
<proteinExistence type="predicted"/>
<evidence type="ECO:0000313" key="3">
    <source>
        <dbReference type="EMBL" id="PSR31691.1"/>
    </source>
</evidence>
<keyword evidence="2" id="KW-0732">Signal</keyword>
<feature type="chain" id="PRO_5038545195" description="Secreted protein" evidence="2">
    <location>
        <begin position="19"/>
        <end position="117"/>
    </location>
</feature>
<dbReference type="PROSITE" id="PS51257">
    <property type="entry name" value="PROKAR_LIPOPROTEIN"/>
    <property type="match status" value="1"/>
</dbReference>
<protein>
    <recommendedName>
        <fullName evidence="5">Secreted protein</fullName>
    </recommendedName>
</protein>
<reference evidence="3 4" key="1">
    <citation type="journal article" date="2014" name="BMC Genomics">
        <title>Comparison of environmental and isolate Sulfobacillus genomes reveals diverse carbon, sulfur, nitrogen, and hydrogen metabolisms.</title>
        <authorList>
            <person name="Justice N.B."/>
            <person name="Norman A."/>
            <person name="Brown C.T."/>
            <person name="Singh A."/>
            <person name="Thomas B.C."/>
            <person name="Banfield J.F."/>
        </authorList>
    </citation>
    <scope>NUCLEOTIDE SEQUENCE [LARGE SCALE GENOMIC DNA]</scope>
    <source>
        <strain evidence="3">AMDSBA1</strain>
    </source>
</reference>
<comment type="caution">
    <text evidence="3">The sequence shown here is derived from an EMBL/GenBank/DDBJ whole genome shotgun (WGS) entry which is preliminary data.</text>
</comment>
<organism evidence="3 4">
    <name type="scientific">Sulfobacillus benefaciens</name>
    <dbReference type="NCBI Taxonomy" id="453960"/>
    <lineage>
        <taxon>Bacteria</taxon>
        <taxon>Bacillati</taxon>
        <taxon>Bacillota</taxon>
        <taxon>Clostridia</taxon>
        <taxon>Eubacteriales</taxon>
        <taxon>Clostridiales Family XVII. Incertae Sedis</taxon>
        <taxon>Sulfobacillus</taxon>
    </lineage>
</organism>
<accession>A0A2T2XB05</accession>
<evidence type="ECO:0000256" key="1">
    <source>
        <dbReference type="SAM" id="MobiDB-lite"/>
    </source>
</evidence>
<feature type="signal peptide" evidence="2">
    <location>
        <begin position="1"/>
        <end position="18"/>
    </location>
</feature>
<evidence type="ECO:0000256" key="2">
    <source>
        <dbReference type="SAM" id="SignalP"/>
    </source>
</evidence>
<evidence type="ECO:0008006" key="5">
    <source>
        <dbReference type="Google" id="ProtNLM"/>
    </source>
</evidence>
<gene>
    <name evidence="3" type="ORF">C7B43_00240</name>
</gene>
<dbReference type="Proteomes" id="UP000242699">
    <property type="component" value="Unassembled WGS sequence"/>
</dbReference>
<feature type="region of interest" description="Disordered" evidence="1">
    <location>
        <begin position="76"/>
        <end position="105"/>
    </location>
</feature>
<name>A0A2T2XB05_9FIRM</name>
<evidence type="ECO:0000313" key="4">
    <source>
        <dbReference type="Proteomes" id="UP000242699"/>
    </source>
</evidence>